<dbReference type="HAMAP" id="MF_00014">
    <property type="entry name" value="Ribosome_mat_RimM"/>
    <property type="match status" value="1"/>
</dbReference>
<dbReference type="InterPro" id="IPR011033">
    <property type="entry name" value="PRC_barrel-like_sf"/>
</dbReference>
<dbReference type="InterPro" id="IPR002676">
    <property type="entry name" value="RimM_N"/>
</dbReference>
<evidence type="ECO:0000256" key="6">
    <source>
        <dbReference type="SAM" id="MobiDB-lite"/>
    </source>
</evidence>
<keyword evidence="10" id="KW-1185">Reference proteome</keyword>
<comment type="domain">
    <text evidence="5">The PRC barrel domain binds ribosomal protein uS19.</text>
</comment>
<comment type="subcellular location">
    <subcellularLocation>
        <location evidence="5">Cytoplasm</location>
    </subcellularLocation>
</comment>
<protein>
    <recommendedName>
        <fullName evidence="5">Ribosome maturation factor RimM</fullName>
    </recommendedName>
</protein>
<keyword evidence="4 5" id="KW-0143">Chaperone</keyword>
<gene>
    <name evidence="5 9" type="primary">rimM</name>
    <name evidence="9" type="ORF">I5731_08870</name>
</gene>
<dbReference type="InterPro" id="IPR036976">
    <property type="entry name" value="RimM_N_sf"/>
</dbReference>
<dbReference type="InterPro" id="IPR009000">
    <property type="entry name" value="Transl_B-barrel_sf"/>
</dbReference>
<dbReference type="PANTHER" id="PTHR33692:SF1">
    <property type="entry name" value="RIBOSOME MATURATION FACTOR RIMM"/>
    <property type="match status" value="1"/>
</dbReference>
<feature type="region of interest" description="Disordered" evidence="6">
    <location>
        <begin position="1"/>
        <end position="28"/>
    </location>
</feature>
<dbReference type="Pfam" id="PF24986">
    <property type="entry name" value="PRC_RimM"/>
    <property type="match status" value="1"/>
</dbReference>
<dbReference type="GO" id="GO:0043022">
    <property type="term" value="F:ribosome binding"/>
    <property type="evidence" value="ECO:0007669"/>
    <property type="project" value="InterPro"/>
</dbReference>
<dbReference type="PANTHER" id="PTHR33692">
    <property type="entry name" value="RIBOSOME MATURATION FACTOR RIMM"/>
    <property type="match status" value="1"/>
</dbReference>
<comment type="similarity">
    <text evidence="5">Belongs to the RimM family.</text>
</comment>
<comment type="caution">
    <text evidence="9">The sequence shown here is derived from an EMBL/GenBank/DDBJ whole genome shotgun (WGS) entry which is preliminary data.</text>
</comment>
<evidence type="ECO:0000256" key="1">
    <source>
        <dbReference type="ARBA" id="ARBA00022490"/>
    </source>
</evidence>
<evidence type="ECO:0000313" key="9">
    <source>
        <dbReference type="EMBL" id="MBH0237930.1"/>
    </source>
</evidence>
<keyword evidence="1 5" id="KW-0963">Cytoplasm</keyword>
<evidence type="ECO:0000256" key="3">
    <source>
        <dbReference type="ARBA" id="ARBA00022552"/>
    </source>
</evidence>
<dbReference type="InterPro" id="IPR011961">
    <property type="entry name" value="RimM"/>
</dbReference>
<feature type="domain" description="Ribosome maturation factor RimM PRC barrel" evidence="8">
    <location>
        <begin position="126"/>
        <end position="193"/>
    </location>
</feature>
<dbReference type="EMBL" id="JADZLT010000049">
    <property type="protein sequence ID" value="MBH0237930.1"/>
    <property type="molecule type" value="Genomic_DNA"/>
</dbReference>
<evidence type="ECO:0000256" key="5">
    <source>
        <dbReference type="HAMAP-Rule" id="MF_00014"/>
    </source>
</evidence>
<dbReference type="GO" id="GO:0005840">
    <property type="term" value="C:ribosome"/>
    <property type="evidence" value="ECO:0007669"/>
    <property type="project" value="InterPro"/>
</dbReference>
<comment type="subunit">
    <text evidence="5">Binds ribosomal protein uS19.</text>
</comment>
<keyword evidence="3 5" id="KW-0698">rRNA processing</keyword>
<dbReference type="GO" id="GO:0042274">
    <property type="term" value="P:ribosomal small subunit biogenesis"/>
    <property type="evidence" value="ECO:0007669"/>
    <property type="project" value="UniProtKB-UniRule"/>
</dbReference>
<dbReference type="Gene3D" id="2.30.30.240">
    <property type="entry name" value="PRC-barrel domain"/>
    <property type="match status" value="1"/>
</dbReference>
<evidence type="ECO:0000313" key="10">
    <source>
        <dbReference type="Proteomes" id="UP000631694"/>
    </source>
</evidence>
<reference evidence="9" key="1">
    <citation type="submission" date="2020-12" db="EMBL/GenBank/DDBJ databases">
        <title>Methylobrevis albus sp. nov., isolated from fresh water lack sediment.</title>
        <authorList>
            <person name="Zou Q."/>
        </authorList>
    </citation>
    <scope>NUCLEOTIDE SEQUENCE</scope>
    <source>
        <strain evidence="9">L22</strain>
    </source>
</reference>
<dbReference type="Proteomes" id="UP000631694">
    <property type="component" value="Unassembled WGS sequence"/>
</dbReference>
<dbReference type="GO" id="GO:0006364">
    <property type="term" value="P:rRNA processing"/>
    <property type="evidence" value="ECO:0007669"/>
    <property type="project" value="UniProtKB-UniRule"/>
</dbReference>
<feature type="compositionally biased region" description="Acidic residues" evidence="6">
    <location>
        <begin position="210"/>
        <end position="219"/>
    </location>
</feature>
<dbReference type="InterPro" id="IPR056792">
    <property type="entry name" value="PRC_RimM"/>
</dbReference>
<evidence type="ECO:0000256" key="4">
    <source>
        <dbReference type="ARBA" id="ARBA00023186"/>
    </source>
</evidence>
<sequence>MRDSRSRPPSRPSPGRAPAGRPPAARPAPLVDPVLVAEIGAAHGVRGELRVKPHTGDAEAIADYGPLVAEDGRRFVIERMRPAKAMLVVSFVGITDRNAAEPLVGTRLYVERAALPEPDEDEFYHSDLIGLAVETTAGEPFGRVAALHDFGAGDLVEVMRPGAPSVFLPFTKAVVPVIDIAGKRIVVEPPAGLLGSSPDDAEAQAAAAGEDGDETPPGA</sequence>
<dbReference type="SUPFAM" id="SSF50346">
    <property type="entry name" value="PRC-barrel domain"/>
    <property type="match status" value="1"/>
</dbReference>
<evidence type="ECO:0000259" key="7">
    <source>
        <dbReference type="Pfam" id="PF01782"/>
    </source>
</evidence>
<evidence type="ECO:0000256" key="2">
    <source>
        <dbReference type="ARBA" id="ARBA00022517"/>
    </source>
</evidence>
<dbReference type="AlphaFoldDB" id="A0A931I0J3"/>
<keyword evidence="2 5" id="KW-0690">Ribosome biogenesis</keyword>
<dbReference type="NCBIfam" id="TIGR02273">
    <property type="entry name" value="16S_RimM"/>
    <property type="match status" value="1"/>
</dbReference>
<dbReference type="Gene3D" id="2.40.30.60">
    <property type="entry name" value="RimM"/>
    <property type="match status" value="1"/>
</dbReference>
<dbReference type="RefSeq" id="WP_197310987.1">
    <property type="nucleotide sequence ID" value="NZ_JADZLT010000049.1"/>
</dbReference>
<feature type="region of interest" description="Disordered" evidence="6">
    <location>
        <begin position="191"/>
        <end position="219"/>
    </location>
</feature>
<dbReference type="GO" id="GO:0005737">
    <property type="term" value="C:cytoplasm"/>
    <property type="evidence" value="ECO:0007669"/>
    <property type="project" value="UniProtKB-SubCell"/>
</dbReference>
<organism evidence="9 10">
    <name type="scientific">Methylobrevis albus</name>
    <dbReference type="NCBI Taxonomy" id="2793297"/>
    <lineage>
        <taxon>Bacteria</taxon>
        <taxon>Pseudomonadati</taxon>
        <taxon>Pseudomonadota</taxon>
        <taxon>Alphaproteobacteria</taxon>
        <taxon>Hyphomicrobiales</taxon>
        <taxon>Pleomorphomonadaceae</taxon>
        <taxon>Methylobrevis</taxon>
    </lineage>
</organism>
<proteinExistence type="inferred from homology"/>
<feature type="domain" description="RimM N-terminal" evidence="7">
    <location>
        <begin position="36"/>
        <end position="113"/>
    </location>
</feature>
<name>A0A931I0J3_9HYPH</name>
<dbReference type="Pfam" id="PF01782">
    <property type="entry name" value="RimM"/>
    <property type="match status" value="1"/>
</dbReference>
<dbReference type="SUPFAM" id="SSF50447">
    <property type="entry name" value="Translation proteins"/>
    <property type="match status" value="1"/>
</dbReference>
<accession>A0A931I0J3</accession>
<evidence type="ECO:0000259" key="8">
    <source>
        <dbReference type="Pfam" id="PF24986"/>
    </source>
</evidence>
<comment type="function">
    <text evidence="5">An accessory protein needed during the final step in the assembly of 30S ribosomal subunit, possibly for assembly of the head region. Essential for efficient processing of 16S rRNA. May be needed both before and after RbfA during the maturation of 16S rRNA. It has affinity for free ribosomal 30S subunits but not for 70S ribosomes.</text>
</comment>